<evidence type="ECO:0008006" key="5">
    <source>
        <dbReference type="Google" id="ProtNLM"/>
    </source>
</evidence>
<keyword evidence="2" id="KW-0732">Signal</keyword>
<feature type="chain" id="PRO_5012155583" description="Zinc finger protein 768" evidence="2">
    <location>
        <begin position="23"/>
        <end position="210"/>
    </location>
</feature>
<evidence type="ECO:0000256" key="1">
    <source>
        <dbReference type="SAM" id="MobiDB-lite"/>
    </source>
</evidence>
<reference evidence="3 4" key="1">
    <citation type="submission" date="2017-09" db="EMBL/GenBank/DDBJ databases">
        <title>Draft Genome Sequence of Corynebacterium accolens AH4003.</title>
        <authorList>
            <person name="Chen Y."/>
            <person name="Oosthuysen W.F."/>
            <person name="Kelley S."/>
            <person name="Horswill A."/>
        </authorList>
    </citation>
    <scope>NUCLEOTIDE SEQUENCE [LARGE SCALE GENOMIC DNA]</scope>
    <source>
        <strain evidence="3 4">AH4003</strain>
    </source>
</reference>
<organism evidence="3 4">
    <name type="scientific">Corynebacterium accolens</name>
    <dbReference type="NCBI Taxonomy" id="38284"/>
    <lineage>
        <taxon>Bacteria</taxon>
        <taxon>Bacillati</taxon>
        <taxon>Actinomycetota</taxon>
        <taxon>Actinomycetes</taxon>
        <taxon>Mycobacteriales</taxon>
        <taxon>Corynebacteriaceae</taxon>
        <taxon>Corynebacterium</taxon>
    </lineage>
</organism>
<proteinExistence type="predicted"/>
<dbReference type="EMBL" id="NWBP01000036">
    <property type="protein sequence ID" value="PCC81866.1"/>
    <property type="molecule type" value="Genomic_DNA"/>
</dbReference>
<feature type="signal peptide" evidence="2">
    <location>
        <begin position="1"/>
        <end position="22"/>
    </location>
</feature>
<sequence length="210" mass="21790">MFASRRLPLTLATIALAGGFTAACSPAPSDHPTPAEPSFNNSFEELKALQQTNGASVPDAPQPTLDPNAPQTVAQQATPQGGGQENTNNHVTDQDARQKLIDSLGIPAGDAPGAKVTVNGTPSELCMMGDGYRINFLMAGPNTSCDFAKETTSALINAAPSPEDDLRRYIPGSLNVASPVTGKTYQMSCTVAENALITCKGGNNATIFIV</sequence>
<protein>
    <recommendedName>
        <fullName evidence="5">Zinc finger protein 768</fullName>
    </recommendedName>
</protein>
<dbReference type="AlphaFoldDB" id="A0A2A4AI22"/>
<dbReference type="PROSITE" id="PS51257">
    <property type="entry name" value="PROKAR_LIPOPROTEIN"/>
    <property type="match status" value="1"/>
</dbReference>
<accession>A0A2A4AI22</accession>
<gene>
    <name evidence="3" type="ORF">COM45_11725</name>
</gene>
<evidence type="ECO:0000313" key="4">
    <source>
        <dbReference type="Proteomes" id="UP000218690"/>
    </source>
</evidence>
<comment type="caution">
    <text evidence="3">The sequence shown here is derived from an EMBL/GenBank/DDBJ whole genome shotgun (WGS) entry which is preliminary data.</text>
</comment>
<evidence type="ECO:0000256" key="2">
    <source>
        <dbReference type="SAM" id="SignalP"/>
    </source>
</evidence>
<feature type="region of interest" description="Disordered" evidence="1">
    <location>
        <begin position="53"/>
        <end position="90"/>
    </location>
</feature>
<evidence type="ECO:0000313" key="3">
    <source>
        <dbReference type="EMBL" id="PCC81866.1"/>
    </source>
</evidence>
<dbReference type="Proteomes" id="UP000218690">
    <property type="component" value="Unassembled WGS sequence"/>
</dbReference>
<feature type="compositionally biased region" description="Low complexity" evidence="1">
    <location>
        <begin position="69"/>
        <end position="79"/>
    </location>
</feature>
<name>A0A2A4AI22_9CORY</name>